<name>A0A9X0SCE8_LACJH</name>
<dbReference type="InterPro" id="IPR029021">
    <property type="entry name" value="Prot-tyrosine_phosphatase-like"/>
</dbReference>
<dbReference type="SUPFAM" id="SSF52799">
    <property type="entry name" value="(Phosphotyrosine protein) phosphatases II"/>
    <property type="match status" value="1"/>
</dbReference>
<evidence type="ECO:0000259" key="2">
    <source>
        <dbReference type="PROSITE" id="PS50056"/>
    </source>
</evidence>
<dbReference type="InterPro" id="IPR026893">
    <property type="entry name" value="Tyr/Ser_Pase_IphP-type"/>
</dbReference>
<dbReference type="GO" id="GO:0004721">
    <property type="term" value="F:phosphoprotein phosphatase activity"/>
    <property type="evidence" value="ECO:0007669"/>
    <property type="project" value="InterPro"/>
</dbReference>
<reference evidence="3 4" key="1">
    <citation type="submission" date="2016-02" db="EMBL/GenBank/DDBJ databases">
        <title>Complete Genome Sequences of Lactobacillus johnsonii Strain W1.</title>
        <authorList>
            <person name="Sun Y."/>
            <person name="Wu X."/>
        </authorList>
    </citation>
    <scope>NUCLEOTIDE SEQUENCE [LARGE SCALE GENOMIC DNA]</scope>
    <source>
        <strain evidence="3 4">W1</strain>
    </source>
</reference>
<dbReference type="PROSITE" id="PS50056">
    <property type="entry name" value="TYR_PHOSPHATASE_2"/>
    <property type="match status" value="1"/>
</dbReference>
<dbReference type="Proteomes" id="UP000070346">
    <property type="component" value="Unassembled WGS sequence"/>
</dbReference>
<dbReference type="PANTHER" id="PTHR31126">
    <property type="entry name" value="TYROSINE-PROTEIN PHOSPHATASE"/>
    <property type="match status" value="1"/>
</dbReference>
<gene>
    <name evidence="3" type="ORF">AYJ53_07110</name>
</gene>
<comment type="caution">
    <text evidence="3">The sequence shown here is derived from an EMBL/GenBank/DDBJ whole genome shotgun (WGS) entry which is preliminary data.</text>
</comment>
<protein>
    <submittedName>
        <fullName evidence="3">Protein tyrosine phosphatase</fullName>
    </submittedName>
</protein>
<evidence type="ECO:0000313" key="3">
    <source>
        <dbReference type="EMBL" id="KXN76827.1"/>
    </source>
</evidence>
<sequence>MTTNLLPVNSILNPRDLGGIVGLDGRKIKTHRLIRTGTLIRMSDEDIQFLKNYGLTTIIDLRSKSERKDHPDPQIEGVKNISLPLSEEEGTLGGIQDLSREDDLYHHDPHSAFKMMCDHYRDHVVKAHDQNTVRQVLSILAEKEKGATIFHCTEGKDRTGFVVLFVLYILGVDLEVIRQDYLASNSILSSYRAERDKKFENTGENLIFRSNMRILSSASDSFFDTVLLTIEEQYQTMDAYLKNVLDVIPELRDRLRELYLEKSEF</sequence>
<dbReference type="AlphaFoldDB" id="A0A9X0SCE8"/>
<feature type="domain" description="Tyrosine specific protein phosphatases" evidence="2">
    <location>
        <begin position="130"/>
        <end position="206"/>
    </location>
</feature>
<dbReference type="Pfam" id="PF13350">
    <property type="entry name" value="Y_phosphatase3"/>
    <property type="match status" value="1"/>
</dbReference>
<dbReference type="Gene3D" id="3.90.190.10">
    <property type="entry name" value="Protein tyrosine phosphatase superfamily"/>
    <property type="match status" value="1"/>
</dbReference>
<comment type="similarity">
    <text evidence="1">Belongs to the protein-tyrosine phosphatase family.</text>
</comment>
<dbReference type="PROSITE" id="PS00383">
    <property type="entry name" value="TYR_PHOSPHATASE_1"/>
    <property type="match status" value="1"/>
</dbReference>
<dbReference type="EMBL" id="LSNG01000005">
    <property type="protein sequence ID" value="KXN76827.1"/>
    <property type="molecule type" value="Genomic_DNA"/>
</dbReference>
<dbReference type="PANTHER" id="PTHR31126:SF1">
    <property type="entry name" value="TYROSINE SPECIFIC PROTEIN PHOSPHATASES DOMAIN-CONTAINING PROTEIN"/>
    <property type="match status" value="1"/>
</dbReference>
<accession>A0A9X0SCE8</accession>
<dbReference type="RefSeq" id="WP_061399812.1">
    <property type="nucleotide sequence ID" value="NZ_LSNG01000005.1"/>
</dbReference>
<dbReference type="InterPro" id="IPR016130">
    <property type="entry name" value="Tyr_Pase_AS"/>
</dbReference>
<evidence type="ECO:0000313" key="4">
    <source>
        <dbReference type="Proteomes" id="UP000070346"/>
    </source>
</evidence>
<proteinExistence type="inferred from homology"/>
<organism evidence="3 4">
    <name type="scientific">Lactobacillus johnsonii</name>
    <dbReference type="NCBI Taxonomy" id="33959"/>
    <lineage>
        <taxon>Bacteria</taxon>
        <taxon>Bacillati</taxon>
        <taxon>Bacillota</taxon>
        <taxon>Bacilli</taxon>
        <taxon>Lactobacillales</taxon>
        <taxon>Lactobacillaceae</taxon>
        <taxon>Lactobacillus</taxon>
    </lineage>
</organism>
<dbReference type="OrthoDB" id="1188001at2"/>
<evidence type="ECO:0000256" key="1">
    <source>
        <dbReference type="ARBA" id="ARBA00009580"/>
    </source>
</evidence>
<dbReference type="InterPro" id="IPR000387">
    <property type="entry name" value="Tyr_Pase_dom"/>
</dbReference>